<reference evidence="1 2" key="1">
    <citation type="journal article" date="2013" name="Nat. Genet.">
        <title>The high-quality draft genome of peach (Prunus persica) identifies unique patterns of genetic diversity, domestication and genome evolution.</title>
        <authorList>
            <consortium name="International Peach Genome Initiative"/>
            <person name="Verde I."/>
            <person name="Abbott A.G."/>
            <person name="Scalabrin S."/>
            <person name="Jung S."/>
            <person name="Shu S."/>
            <person name="Marroni F."/>
            <person name="Zhebentyayeva T."/>
            <person name="Dettori M.T."/>
            <person name="Grimwood J."/>
            <person name="Cattonaro F."/>
            <person name="Zuccolo A."/>
            <person name="Rossini L."/>
            <person name="Jenkins J."/>
            <person name="Vendramin E."/>
            <person name="Meisel L.A."/>
            <person name="Decroocq V."/>
            <person name="Sosinski B."/>
            <person name="Prochnik S."/>
            <person name="Mitros T."/>
            <person name="Policriti A."/>
            <person name="Cipriani G."/>
            <person name="Dondini L."/>
            <person name="Ficklin S."/>
            <person name="Goodstein D.M."/>
            <person name="Xuan P."/>
            <person name="Del Fabbro C."/>
            <person name="Aramini V."/>
            <person name="Copetti D."/>
            <person name="Gonzalez S."/>
            <person name="Horner D.S."/>
            <person name="Falchi R."/>
            <person name="Lucas S."/>
            <person name="Mica E."/>
            <person name="Maldonado J."/>
            <person name="Lazzari B."/>
            <person name="Bielenberg D."/>
            <person name="Pirona R."/>
            <person name="Miculan M."/>
            <person name="Barakat A."/>
            <person name="Testolin R."/>
            <person name="Stella A."/>
            <person name="Tartarini S."/>
            <person name="Tonutti P."/>
            <person name="Arus P."/>
            <person name="Orellana A."/>
            <person name="Wells C."/>
            <person name="Main D."/>
            <person name="Vizzotto G."/>
            <person name="Silva H."/>
            <person name="Salamini F."/>
            <person name="Schmutz J."/>
            <person name="Morgante M."/>
            <person name="Rokhsar D.S."/>
        </authorList>
    </citation>
    <scope>NUCLEOTIDE SEQUENCE [LARGE SCALE GENOMIC DNA]</scope>
    <source>
        <strain evidence="2">cv. Nemared</strain>
    </source>
</reference>
<evidence type="ECO:0000313" key="2">
    <source>
        <dbReference type="Proteomes" id="UP000006882"/>
    </source>
</evidence>
<sequence>MPSMQVFHTSVMSSMSGMCEFERGRSVNGYYGLRTKRFTSWTDANPGRRFDVCGKKNDRCRF</sequence>
<keyword evidence="2" id="KW-1185">Reference proteome</keyword>
<dbReference type="Proteomes" id="UP000006882">
    <property type="component" value="Chromosome G4"/>
</dbReference>
<dbReference type="EMBL" id="CM007654">
    <property type="protein sequence ID" value="ONI14061.1"/>
    <property type="molecule type" value="Genomic_DNA"/>
</dbReference>
<organism evidence="1 2">
    <name type="scientific">Prunus persica</name>
    <name type="common">Peach</name>
    <name type="synonym">Amygdalus persica</name>
    <dbReference type="NCBI Taxonomy" id="3760"/>
    <lineage>
        <taxon>Eukaryota</taxon>
        <taxon>Viridiplantae</taxon>
        <taxon>Streptophyta</taxon>
        <taxon>Embryophyta</taxon>
        <taxon>Tracheophyta</taxon>
        <taxon>Spermatophyta</taxon>
        <taxon>Magnoliopsida</taxon>
        <taxon>eudicotyledons</taxon>
        <taxon>Gunneridae</taxon>
        <taxon>Pentapetalae</taxon>
        <taxon>rosids</taxon>
        <taxon>fabids</taxon>
        <taxon>Rosales</taxon>
        <taxon>Rosaceae</taxon>
        <taxon>Amygdaloideae</taxon>
        <taxon>Amygdaleae</taxon>
        <taxon>Prunus</taxon>
    </lineage>
</organism>
<dbReference type="Gramene" id="ONI14061">
    <property type="protein sequence ID" value="ONI14061"/>
    <property type="gene ID" value="PRUPE_4G259700"/>
</dbReference>
<evidence type="ECO:0000313" key="1">
    <source>
        <dbReference type="EMBL" id="ONI14061.1"/>
    </source>
</evidence>
<name>A0A251PR50_PRUPE</name>
<proteinExistence type="predicted"/>
<accession>A0A251PR50</accession>
<gene>
    <name evidence="1" type="ORF">PRUPE_4G259700</name>
</gene>
<dbReference type="AlphaFoldDB" id="A0A251PR50"/>
<protein>
    <submittedName>
        <fullName evidence="1">Uncharacterized protein</fullName>
    </submittedName>
</protein>